<gene>
    <name evidence="2" type="ORF">FRX31_016816</name>
</gene>
<dbReference type="SUPFAM" id="SSF56112">
    <property type="entry name" value="Protein kinase-like (PK-like)"/>
    <property type="match status" value="1"/>
</dbReference>
<keyword evidence="3" id="KW-1185">Reference proteome</keyword>
<accession>A0A7J6W9H4</accession>
<dbReference type="PROSITE" id="PS50011">
    <property type="entry name" value="PROTEIN_KINASE_DOM"/>
    <property type="match status" value="1"/>
</dbReference>
<dbReference type="PANTHER" id="PTHR48011:SF18">
    <property type="entry name" value="MITOGEN-ACTIVATED PROTEIN KINASE KINASE KINASE 19-RELATED"/>
    <property type="match status" value="1"/>
</dbReference>
<organism evidence="2 3">
    <name type="scientific">Thalictrum thalictroides</name>
    <name type="common">Rue-anemone</name>
    <name type="synonym">Anemone thalictroides</name>
    <dbReference type="NCBI Taxonomy" id="46969"/>
    <lineage>
        <taxon>Eukaryota</taxon>
        <taxon>Viridiplantae</taxon>
        <taxon>Streptophyta</taxon>
        <taxon>Embryophyta</taxon>
        <taxon>Tracheophyta</taxon>
        <taxon>Spermatophyta</taxon>
        <taxon>Magnoliopsida</taxon>
        <taxon>Ranunculales</taxon>
        <taxon>Ranunculaceae</taxon>
        <taxon>Thalictroideae</taxon>
        <taxon>Thalictrum</taxon>
    </lineage>
</organism>
<proteinExistence type="predicted"/>
<comment type="caution">
    <text evidence="2">The sequence shown here is derived from an EMBL/GenBank/DDBJ whole genome shotgun (WGS) entry which is preliminary data.</text>
</comment>
<feature type="domain" description="Protein kinase" evidence="1">
    <location>
        <begin position="1"/>
        <end position="167"/>
    </location>
</feature>
<dbReference type="EMBL" id="JABWDY010019843">
    <property type="protein sequence ID" value="KAF5193597.1"/>
    <property type="molecule type" value="Genomic_DNA"/>
</dbReference>
<reference evidence="2 3" key="1">
    <citation type="submission" date="2020-06" db="EMBL/GenBank/DDBJ databases">
        <title>Transcriptomic and genomic resources for Thalictrum thalictroides and T. hernandezii: Facilitating candidate gene discovery in an emerging model plant lineage.</title>
        <authorList>
            <person name="Arias T."/>
            <person name="Riano-Pachon D.M."/>
            <person name="Di Stilio V.S."/>
        </authorList>
    </citation>
    <scope>NUCLEOTIDE SEQUENCE [LARGE SCALE GENOMIC DNA]</scope>
    <source>
        <strain evidence="3">cv. WT478/WT964</strain>
        <tissue evidence="2">Leaves</tissue>
    </source>
</reference>
<dbReference type="GO" id="GO:0004672">
    <property type="term" value="F:protein kinase activity"/>
    <property type="evidence" value="ECO:0007669"/>
    <property type="project" value="InterPro"/>
</dbReference>
<evidence type="ECO:0000313" key="2">
    <source>
        <dbReference type="EMBL" id="KAF5193597.1"/>
    </source>
</evidence>
<dbReference type="InterPro" id="IPR011009">
    <property type="entry name" value="Kinase-like_dom_sf"/>
</dbReference>
<dbReference type="GO" id="GO:0005524">
    <property type="term" value="F:ATP binding"/>
    <property type="evidence" value="ECO:0007669"/>
    <property type="project" value="InterPro"/>
</dbReference>
<keyword evidence="2" id="KW-0808">Transferase</keyword>
<dbReference type="Pfam" id="PF00069">
    <property type="entry name" value="Pkinase"/>
    <property type="match status" value="1"/>
</dbReference>
<name>A0A7J6W9H4_THATH</name>
<keyword evidence="2" id="KW-0418">Kinase</keyword>
<dbReference type="InterPro" id="IPR000719">
    <property type="entry name" value="Prot_kinase_dom"/>
</dbReference>
<dbReference type="SMART" id="SM00220">
    <property type="entry name" value="S_TKc"/>
    <property type="match status" value="1"/>
</dbReference>
<dbReference type="GO" id="GO:0007165">
    <property type="term" value="P:signal transduction"/>
    <property type="evidence" value="ECO:0007669"/>
    <property type="project" value="TreeGrafter"/>
</dbReference>
<evidence type="ECO:0000259" key="1">
    <source>
        <dbReference type="PROSITE" id="PS50011"/>
    </source>
</evidence>
<dbReference type="Gene3D" id="1.10.510.10">
    <property type="entry name" value="Transferase(Phosphotransferase) domain 1"/>
    <property type="match status" value="1"/>
</dbReference>
<evidence type="ECO:0000313" key="3">
    <source>
        <dbReference type="Proteomes" id="UP000554482"/>
    </source>
</evidence>
<dbReference type="InterPro" id="IPR052751">
    <property type="entry name" value="Plant_MAPKKK"/>
</dbReference>
<dbReference type="Proteomes" id="UP000554482">
    <property type="component" value="Unassembled WGS sequence"/>
</dbReference>
<dbReference type="OrthoDB" id="1935550at2759"/>
<protein>
    <submittedName>
        <fullName evidence="2">Mitogen-activated protein kinase kinase kinase protein</fullName>
    </submittedName>
</protein>
<dbReference type="PANTHER" id="PTHR48011">
    <property type="entry name" value="CCR4-NOT TRANSCRIPTIONAL COMPLEX SUBUNIT CAF120-RELATED"/>
    <property type="match status" value="1"/>
</dbReference>
<sequence>MHYQEKNKKSAIEGKEGKHFNLVLECASLGSLGDRIADYSRCFKGLPEADRKVVPKIVDFGLAKRVGKKVKKDAKHLRGTALYVAPESIVYNEYEPHTDVWALGCVVLEMLTVRKAWNWGPEEPLSSLLDRIGYSDELPLIPEKLSLEAQDFVNKCLVKNTTYSMES</sequence>
<dbReference type="AlphaFoldDB" id="A0A7J6W9H4"/>